<organism evidence="9 10">
    <name type="scientific">Dichotomicrobium thermohalophilum</name>
    <dbReference type="NCBI Taxonomy" id="933063"/>
    <lineage>
        <taxon>Bacteria</taxon>
        <taxon>Pseudomonadati</taxon>
        <taxon>Pseudomonadota</taxon>
        <taxon>Alphaproteobacteria</taxon>
        <taxon>Hyphomicrobiales</taxon>
        <taxon>Hyphomicrobiaceae</taxon>
        <taxon>Dichotomicrobium</taxon>
    </lineage>
</organism>
<keyword evidence="5 7" id="KW-1133">Transmembrane helix</keyword>
<dbReference type="GO" id="GO:0005886">
    <property type="term" value="C:plasma membrane"/>
    <property type="evidence" value="ECO:0007669"/>
    <property type="project" value="UniProtKB-SubCell"/>
</dbReference>
<evidence type="ECO:0000256" key="2">
    <source>
        <dbReference type="ARBA" id="ARBA00009298"/>
    </source>
</evidence>
<comment type="subcellular location">
    <subcellularLocation>
        <location evidence="7">Cell inner membrane</location>
        <topology evidence="7">Multi-pass membrane protein</topology>
    </subcellularLocation>
    <subcellularLocation>
        <location evidence="1">Cell membrane</location>
        <topology evidence="1">Multi-pass membrane protein</topology>
    </subcellularLocation>
</comment>
<evidence type="ECO:0000313" key="10">
    <source>
        <dbReference type="Proteomes" id="UP000266273"/>
    </source>
</evidence>
<reference evidence="9 10" key="1">
    <citation type="submission" date="2018-08" db="EMBL/GenBank/DDBJ databases">
        <title>Genomic Encyclopedia of Archaeal and Bacterial Type Strains, Phase II (KMG-II): from individual species to whole genera.</title>
        <authorList>
            <person name="Goeker M."/>
        </authorList>
    </citation>
    <scope>NUCLEOTIDE SEQUENCE [LARGE SCALE GENOMIC DNA]</scope>
    <source>
        <strain evidence="9 10">DSM 5002</strain>
    </source>
</reference>
<keyword evidence="7" id="KW-0997">Cell inner membrane</keyword>
<sequence length="170" mass="17619">METAAGIDWWAGTSTPPLAALLRLVVAAALGAVIGIEREVGGRQAGLKTHMLISVAAATFTLISFEMFADASSKPGANVDPLRIIQAVTAGVAFLAAGTIIRTADRVRGLTTGAGMWAAGAVGVSAGAGYLVLAVMATVVTFVILTVIRWIERQFIERPTLRGEEPRDGS</sequence>
<evidence type="ECO:0000259" key="8">
    <source>
        <dbReference type="Pfam" id="PF02308"/>
    </source>
</evidence>
<feature type="transmembrane region" description="Helical" evidence="7">
    <location>
        <begin position="49"/>
        <end position="69"/>
    </location>
</feature>
<evidence type="ECO:0000256" key="1">
    <source>
        <dbReference type="ARBA" id="ARBA00004651"/>
    </source>
</evidence>
<gene>
    <name evidence="9" type="ORF">BXY53_0822</name>
</gene>
<dbReference type="Proteomes" id="UP000266273">
    <property type="component" value="Unassembled WGS sequence"/>
</dbReference>
<feature type="transmembrane region" description="Helical" evidence="7">
    <location>
        <begin position="81"/>
        <end position="100"/>
    </location>
</feature>
<accession>A0A397Q304</accession>
<evidence type="ECO:0000256" key="7">
    <source>
        <dbReference type="RuleBase" id="RU365041"/>
    </source>
</evidence>
<feature type="transmembrane region" description="Helical" evidence="7">
    <location>
        <begin position="130"/>
        <end position="151"/>
    </location>
</feature>
<dbReference type="InterPro" id="IPR003416">
    <property type="entry name" value="MgtC/SapB/SrpB/YhiD_fam"/>
</dbReference>
<dbReference type="AlphaFoldDB" id="A0A397Q304"/>
<comment type="caution">
    <text evidence="9">The sequence shown here is derived from an EMBL/GenBank/DDBJ whole genome shotgun (WGS) entry which is preliminary data.</text>
</comment>
<proteinExistence type="inferred from homology"/>
<dbReference type="InterPro" id="IPR049177">
    <property type="entry name" value="MgtC_SapB_SrpB_YhiD_N"/>
</dbReference>
<keyword evidence="10" id="KW-1185">Reference proteome</keyword>
<evidence type="ECO:0000256" key="3">
    <source>
        <dbReference type="ARBA" id="ARBA00022475"/>
    </source>
</evidence>
<evidence type="ECO:0000256" key="4">
    <source>
        <dbReference type="ARBA" id="ARBA00022692"/>
    </source>
</evidence>
<dbReference type="OrthoDB" id="9811198at2"/>
<comment type="similarity">
    <text evidence="2 7">Belongs to the MgtC/SapB family.</text>
</comment>
<feature type="transmembrane region" description="Helical" evidence="7">
    <location>
        <begin position="20"/>
        <end position="37"/>
    </location>
</feature>
<feature type="domain" description="MgtC/SapB/SrpB/YhiD N-terminal" evidence="8">
    <location>
        <begin position="24"/>
        <end position="153"/>
    </location>
</feature>
<dbReference type="PANTHER" id="PTHR33778:SF1">
    <property type="entry name" value="MAGNESIUM TRANSPORTER YHID-RELATED"/>
    <property type="match status" value="1"/>
</dbReference>
<dbReference type="RefSeq" id="WP_119060603.1">
    <property type="nucleotide sequence ID" value="NZ_QXDF01000001.1"/>
</dbReference>
<evidence type="ECO:0000313" key="9">
    <source>
        <dbReference type="EMBL" id="RIA55746.1"/>
    </source>
</evidence>
<evidence type="ECO:0000256" key="6">
    <source>
        <dbReference type="ARBA" id="ARBA00023136"/>
    </source>
</evidence>
<keyword evidence="6 7" id="KW-0472">Membrane</keyword>
<dbReference type="Pfam" id="PF02308">
    <property type="entry name" value="MgtC"/>
    <property type="match status" value="1"/>
</dbReference>
<dbReference type="EMBL" id="QXDF01000001">
    <property type="protein sequence ID" value="RIA55746.1"/>
    <property type="molecule type" value="Genomic_DNA"/>
</dbReference>
<dbReference type="PANTHER" id="PTHR33778">
    <property type="entry name" value="PROTEIN MGTC"/>
    <property type="match status" value="1"/>
</dbReference>
<name>A0A397Q304_9HYPH</name>
<dbReference type="PRINTS" id="PR01837">
    <property type="entry name" value="MGTCSAPBPROT"/>
</dbReference>
<keyword evidence="4 7" id="KW-0812">Transmembrane</keyword>
<evidence type="ECO:0000256" key="5">
    <source>
        <dbReference type="ARBA" id="ARBA00022989"/>
    </source>
</evidence>
<keyword evidence="3" id="KW-1003">Cell membrane</keyword>
<protein>
    <recommendedName>
        <fullName evidence="7">Protein MgtC</fullName>
    </recommendedName>
</protein>